<dbReference type="PROSITE" id="PS50156">
    <property type="entry name" value="SSD"/>
    <property type="match status" value="2"/>
</dbReference>
<feature type="transmembrane region" description="Helical" evidence="7">
    <location>
        <begin position="621"/>
        <end position="637"/>
    </location>
</feature>
<dbReference type="AlphaFoldDB" id="W9VHV1"/>
<evidence type="ECO:0000313" key="9">
    <source>
        <dbReference type="EMBL" id="EXJ15627.1"/>
    </source>
</evidence>
<keyword evidence="6 7" id="KW-0472">Membrane</keyword>
<sequence length="792" mass="86644">MTEAKAGLAALLVRYRWWALVFLMLLTLFFASQWSHLYTEHEDRALMPGDRAQQTLDDFWKTFGNDDFIYILVDTEGVLDPAVLERLETLAVRLRSDVPYLRRLTWLGNAEQVIGVPDGIEVRPLMERIPEQGPRMEALRERIAGDPQLLDNLISRDGRTAALLLELDDYPEDTPDHAADPRGAVAEAVPRILADFPDLTTYAVGGPIINATYSKIAAQESASLGLFTLGLMVVLLALTTRSLSGVLIPFTVILVSLVWTFGIIGMLGGGLSELAIMLPILLICVGIGDSMHFVAEQQRRFRLQGAGGREALHASILETLRRVRMPILLTSLTTAVGFLAFLTIAIVPIREIGLQAALGVVVALILSVTLTPILASFSRSRRTGRAVSRTDGGRDRIDGFHRLLAAAGDLAVAHPRRVLAAFLAVSALSLAGYAQVETETNSVKDFASDHPLRQAYDYVDRQMGGSMALEVVLDSGRSDGIKDPAFLRQMEALQTYIDDHPLTRCTDSILDAVKRTRQALNGGDPAFYRLPETRRQVAELLFLYETGGGALLDRFVGFDYDRARLRVRTQGLSTADVHRFIADVDRFVQTELSSDIRVTYTGTMAMIASLAGHIVRGQQSSFLAAFSGIALLLILVLQSLRLGLIAMVPNLFPVLLALGVMGLVGIHMHMMLMILAPIVIAVSVDDTIHFFYRFRHEFLRTPDYAQAIHRTLVSVGRPLLFTTLVLSIGFSVLSASSIDTLNDFGLLSGCAFVGALIADLLLGPALLVLLKPLGEEGGRREARTALGDEARV</sequence>
<evidence type="ECO:0000313" key="10">
    <source>
        <dbReference type="Proteomes" id="UP000019460"/>
    </source>
</evidence>
<comment type="caution">
    <text evidence="9">The sequence shown here is derived from an EMBL/GenBank/DDBJ whole genome shotgun (WGS) entry which is preliminary data.</text>
</comment>
<dbReference type="Gene3D" id="1.20.1640.10">
    <property type="entry name" value="Multidrug efflux transporter AcrB transmembrane domain"/>
    <property type="match status" value="2"/>
</dbReference>
<feature type="transmembrane region" description="Helical" evidence="7">
    <location>
        <begin position="719"/>
        <end position="738"/>
    </location>
</feature>
<evidence type="ECO:0000259" key="8">
    <source>
        <dbReference type="PROSITE" id="PS50156"/>
    </source>
</evidence>
<proteinExistence type="inferred from homology"/>
<dbReference type="InterPro" id="IPR050545">
    <property type="entry name" value="Mycobact_MmpL"/>
</dbReference>
<dbReference type="PANTHER" id="PTHR33406:SF6">
    <property type="entry name" value="MEMBRANE PROTEIN YDGH-RELATED"/>
    <property type="match status" value="1"/>
</dbReference>
<feature type="transmembrane region" description="Helical" evidence="7">
    <location>
        <begin position="644"/>
        <end position="666"/>
    </location>
</feature>
<feature type="domain" description="SSD" evidence="8">
    <location>
        <begin position="252"/>
        <end position="377"/>
    </location>
</feature>
<dbReference type="PANTHER" id="PTHR33406">
    <property type="entry name" value="MEMBRANE PROTEIN MJ1562-RELATED"/>
    <property type="match status" value="1"/>
</dbReference>
<dbReference type="SUPFAM" id="SSF82866">
    <property type="entry name" value="Multidrug efflux transporter AcrB transmembrane domain"/>
    <property type="match status" value="2"/>
</dbReference>
<evidence type="ECO:0000256" key="1">
    <source>
        <dbReference type="ARBA" id="ARBA00004651"/>
    </source>
</evidence>
<dbReference type="Pfam" id="PF03176">
    <property type="entry name" value="MMPL"/>
    <property type="match status" value="2"/>
</dbReference>
<keyword evidence="3" id="KW-1003">Cell membrane</keyword>
<organism evidence="9 10">
    <name type="scientific">Imhoffiella purpurea</name>
    <dbReference type="NCBI Taxonomy" id="1249627"/>
    <lineage>
        <taxon>Bacteria</taxon>
        <taxon>Pseudomonadati</taxon>
        <taxon>Pseudomonadota</taxon>
        <taxon>Gammaproteobacteria</taxon>
        <taxon>Chromatiales</taxon>
        <taxon>Chromatiaceae</taxon>
        <taxon>Imhoffiella</taxon>
    </lineage>
</organism>
<protein>
    <submittedName>
        <fullName evidence="9">Putative exporter of the RND superfamily</fullName>
    </submittedName>
</protein>
<dbReference type="InterPro" id="IPR000731">
    <property type="entry name" value="SSD"/>
</dbReference>
<reference evidence="9 10" key="1">
    <citation type="submission" date="2012-11" db="EMBL/GenBank/DDBJ databases">
        <title>Genome assembly of Thiorhodococcus sp. AK35.</title>
        <authorList>
            <person name="Nupur N."/>
            <person name="Khatri I."/>
            <person name="Subramanian S."/>
            <person name="Pinnaka A."/>
        </authorList>
    </citation>
    <scope>NUCLEOTIDE SEQUENCE [LARGE SCALE GENOMIC DNA]</scope>
    <source>
        <strain evidence="9 10">AK35</strain>
    </source>
</reference>
<feature type="transmembrane region" description="Helical" evidence="7">
    <location>
        <begin position="15"/>
        <end position="34"/>
    </location>
</feature>
<name>W9VHV1_9GAMM</name>
<comment type="similarity">
    <text evidence="2">Belongs to the resistance-nodulation-cell division (RND) (TC 2.A.6) family. MmpL subfamily.</text>
</comment>
<dbReference type="RefSeq" id="WP_081763395.1">
    <property type="nucleotide sequence ID" value="NZ_AONC01000023.1"/>
</dbReference>
<evidence type="ECO:0000256" key="2">
    <source>
        <dbReference type="ARBA" id="ARBA00010157"/>
    </source>
</evidence>
<dbReference type="STRING" id="1249627.D779_1134"/>
<gene>
    <name evidence="9" type="ORF">D779_1134</name>
</gene>
<accession>W9VHV1</accession>
<keyword evidence="10" id="KW-1185">Reference proteome</keyword>
<feature type="transmembrane region" description="Helical" evidence="7">
    <location>
        <begin position="246"/>
        <end position="268"/>
    </location>
</feature>
<dbReference type="GO" id="GO:0005886">
    <property type="term" value="C:plasma membrane"/>
    <property type="evidence" value="ECO:0007669"/>
    <property type="project" value="UniProtKB-SubCell"/>
</dbReference>
<dbReference type="Proteomes" id="UP000019460">
    <property type="component" value="Unassembled WGS sequence"/>
</dbReference>
<comment type="subcellular location">
    <subcellularLocation>
        <location evidence="1">Cell membrane</location>
        <topology evidence="1">Multi-pass membrane protein</topology>
    </subcellularLocation>
</comment>
<feature type="transmembrane region" description="Helical" evidence="7">
    <location>
        <begin position="327"/>
        <end position="346"/>
    </location>
</feature>
<evidence type="ECO:0000256" key="3">
    <source>
        <dbReference type="ARBA" id="ARBA00022475"/>
    </source>
</evidence>
<feature type="transmembrane region" description="Helical" evidence="7">
    <location>
        <begin position="222"/>
        <end position="239"/>
    </location>
</feature>
<keyword evidence="4 7" id="KW-0812">Transmembrane</keyword>
<evidence type="ECO:0000256" key="7">
    <source>
        <dbReference type="SAM" id="Phobius"/>
    </source>
</evidence>
<dbReference type="eggNOG" id="COG1033">
    <property type="taxonomic scope" value="Bacteria"/>
</dbReference>
<evidence type="ECO:0000256" key="5">
    <source>
        <dbReference type="ARBA" id="ARBA00022989"/>
    </source>
</evidence>
<feature type="transmembrane region" description="Helical" evidence="7">
    <location>
        <begin position="596"/>
        <end position="615"/>
    </location>
</feature>
<keyword evidence="5 7" id="KW-1133">Transmembrane helix</keyword>
<feature type="domain" description="SSD" evidence="8">
    <location>
        <begin position="642"/>
        <end position="769"/>
    </location>
</feature>
<feature type="transmembrane region" description="Helical" evidence="7">
    <location>
        <begin position="352"/>
        <end position="375"/>
    </location>
</feature>
<dbReference type="EMBL" id="AONC01000023">
    <property type="protein sequence ID" value="EXJ15627.1"/>
    <property type="molecule type" value="Genomic_DNA"/>
</dbReference>
<feature type="transmembrane region" description="Helical" evidence="7">
    <location>
        <begin position="672"/>
        <end position="692"/>
    </location>
</feature>
<feature type="transmembrane region" description="Helical" evidence="7">
    <location>
        <begin position="744"/>
        <end position="770"/>
    </location>
</feature>
<dbReference type="InterPro" id="IPR004869">
    <property type="entry name" value="MMPL_dom"/>
</dbReference>
<evidence type="ECO:0000256" key="4">
    <source>
        <dbReference type="ARBA" id="ARBA00022692"/>
    </source>
</evidence>
<feature type="transmembrane region" description="Helical" evidence="7">
    <location>
        <begin position="274"/>
        <end position="295"/>
    </location>
</feature>
<evidence type="ECO:0000256" key="6">
    <source>
        <dbReference type="ARBA" id="ARBA00023136"/>
    </source>
</evidence>
<dbReference type="OrthoDB" id="9803781at2"/>